<dbReference type="PROSITE" id="PS50110">
    <property type="entry name" value="RESPONSE_REGULATORY"/>
    <property type="match status" value="1"/>
</dbReference>
<dbReference type="PANTHER" id="PTHR43547:SF2">
    <property type="entry name" value="HYBRID SIGNAL TRANSDUCTION HISTIDINE KINASE C"/>
    <property type="match status" value="1"/>
</dbReference>
<reference evidence="16 17" key="1">
    <citation type="submission" date="2015-08" db="EMBL/GenBank/DDBJ databases">
        <title>Complete genome sequence of Rufibacter tibetensis strain 1351t, a radiation-resistant bacterium from tibet plateau.</title>
        <authorList>
            <person name="Dai J."/>
        </authorList>
    </citation>
    <scope>NUCLEOTIDE SEQUENCE [LARGE SCALE GENOMIC DNA]</scope>
    <source>
        <strain evidence="16 17">1351</strain>
    </source>
</reference>
<dbReference type="Proteomes" id="UP000061382">
    <property type="component" value="Chromosome"/>
</dbReference>
<dbReference type="InterPro" id="IPR005467">
    <property type="entry name" value="His_kinase_dom"/>
</dbReference>
<dbReference type="InterPro" id="IPR003661">
    <property type="entry name" value="HisK_dim/P_dom"/>
</dbReference>
<dbReference type="SMART" id="SM00387">
    <property type="entry name" value="HATPase_c"/>
    <property type="match status" value="1"/>
</dbReference>
<dbReference type="Pfam" id="PF07494">
    <property type="entry name" value="Reg_prop"/>
    <property type="match status" value="7"/>
</dbReference>
<dbReference type="PRINTS" id="PR00344">
    <property type="entry name" value="BCTRLSENSOR"/>
</dbReference>
<dbReference type="Pfam" id="PF12833">
    <property type="entry name" value="HTH_18"/>
    <property type="match status" value="1"/>
</dbReference>
<evidence type="ECO:0000259" key="15">
    <source>
        <dbReference type="PROSITE" id="PS50110"/>
    </source>
</evidence>
<dbReference type="CDD" id="cd00082">
    <property type="entry name" value="HisKA"/>
    <property type="match status" value="1"/>
</dbReference>
<keyword evidence="11" id="KW-0804">Transcription</keyword>
<dbReference type="InterPro" id="IPR018060">
    <property type="entry name" value="HTH_AraC"/>
</dbReference>
<dbReference type="SUPFAM" id="SSF52172">
    <property type="entry name" value="CheY-like"/>
    <property type="match status" value="1"/>
</dbReference>
<dbReference type="CDD" id="cd17574">
    <property type="entry name" value="REC_OmpR"/>
    <property type="match status" value="1"/>
</dbReference>
<gene>
    <name evidence="16" type="ORF">DC20_05225</name>
</gene>
<dbReference type="FunFam" id="3.30.565.10:FF:000037">
    <property type="entry name" value="Hybrid sensor histidine kinase/response regulator"/>
    <property type="match status" value="1"/>
</dbReference>
<feature type="domain" description="HTH araC/xylS-type" evidence="13">
    <location>
        <begin position="1282"/>
        <end position="1381"/>
    </location>
</feature>
<dbReference type="Gene3D" id="1.10.10.60">
    <property type="entry name" value="Homeodomain-like"/>
    <property type="match status" value="2"/>
</dbReference>
<dbReference type="InterPro" id="IPR036890">
    <property type="entry name" value="HATPase_C_sf"/>
</dbReference>
<evidence type="ECO:0000256" key="5">
    <source>
        <dbReference type="ARBA" id="ARBA00022741"/>
    </source>
</evidence>
<keyword evidence="3 12" id="KW-0597">Phosphoprotein</keyword>
<dbReference type="SMART" id="SM00448">
    <property type="entry name" value="REC"/>
    <property type="match status" value="1"/>
</dbReference>
<dbReference type="InterPro" id="IPR004358">
    <property type="entry name" value="Sig_transdc_His_kin-like_C"/>
</dbReference>
<dbReference type="PROSITE" id="PS50109">
    <property type="entry name" value="HIS_KIN"/>
    <property type="match status" value="1"/>
</dbReference>
<feature type="domain" description="Histidine kinase" evidence="14">
    <location>
        <begin position="873"/>
        <end position="1097"/>
    </location>
</feature>
<feature type="modified residue" description="4-aspartylphosphate" evidence="12">
    <location>
        <position position="1183"/>
    </location>
</feature>
<evidence type="ECO:0000256" key="6">
    <source>
        <dbReference type="ARBA" id="ARBA00022777"/>
    </source>
</evidence>
<dbReference type="InterPro" id="IPR001789">
    <property type="entry name" value="Sig_transdc_resp-reg_receiver"/>
</dbReference>
<proteinExistence type="predicted"/>
<keyword evidence="6" id="KW-0418">Kinase</keyword>
<dbReference type="InterPro" id="IPR015943">
    <property type="entry name" value="WD40/YVTN_repeat-like_dom_sf"/>
</dbReference>
<evidence type="ECO:0000256" key="8">
    <source>
        <dbReference type="ARBA" id="ARBA00023012"/>
    </source>
</evidence>
<dbReference type="SUPFAM" id="SSF63829">
    <property type="entry name" value="Calcium-dependent phosphotriesterase"/>
    <property type="match status" value="3"/>
</dbReference>
<dbReference type="Gene3D" id="2.130.10.10">
    <property type="entry name" value="YVTN repeat-like/Quinoprotein amine dehydrogenase"/>
    <property type="match status" value="2"/>
</dbReference>
<protein>
    <recommendedName>
        <fullName evidence="2">histidine kinase</fullName>
        <ecNumber evidence="2">2.7.13.3</ecNumber>
    </recommendedName>
</protein>
<dbReference type="SMART" id="SM00342">
    <property type="entry name" value="HTH_ARAC"/>
    <property type="match status" value="1"/>
</dbReference>
<evidence type="ECO:0000256" key="4">
    <source>
        <dbReference type="ARBA" id="ARBA00022679"/>
    </source>
</evidence>
<sequence length="1389" mass="157949">MGFNRAIGVVWMFLGLVVQVRAQVPEQYRFSLIDINQGLSSNQVKCFLKDSRGYLWVGTIAGGLNRYDGYKLKVYKYQSSDTTSIISNDVTRLLEGPDGKIWVQTLQGSCVFDPATEKFHRNQEPFLKKYQLPANSNIEDILKDREGNFWFVVAGQGLVKYNTKTRSSVMLKNAFSAKSNLSSNFISSIGQTTKGDIWVVHRNGILEKLDAKTLKVVERNDEIFRNYSQEALDYALTVDSANDLWLYVRESAVGVYFYKSSAKTLQHFHKTSAGLQLTNNLIRGIIEGEAGKIWIGADHGGINLVDKNSFTVQYIRHKEEVEKSLVHNSINALYKDNQGIIWVGTFKKGINYYHKNLVRFPQFRHQASLPGSLPYDDINAFAEDEKGNLWIGTNGDGLLYFDRATGKYTHYRHNPADANSLSNDVVVSLLLDRNKNLWVGTYLGGLSRFNGKTFTHYKNELGNPRSLSDNSIWELYEDKKGNIWIGTLRGGLELFDPTQNGFIHSNIGVGKFPIHCDYISAINEDRNGNLWVGGGFGVDVFNKETGKSSYFFHDPKNPKSLISNNIKFIHRDSRNQVWIGTSEGLDLYNEQDNSFSHFTTKDGLPNNTITTILEDKEGQLWVSTHSGIAHLMIRKVGQEYRYSFRNFDEQDGLQGKVFNENAALRTRRGELVFGGANGFNLFLPKQIQKNTAAPRLVFTDFQLFNQSLEAGKPVNERVILAKSVSDTKEITLEHDENVFSIEFAALNFIHPEKNRYRYKLEGFDKEWHTVESENRKITYTNLDPGHYTFKVMASNNDGVWTQTETQMEITVQAPFWQTPLAFVLYGVLGLMALVLIRRVELKKRETKFELEQERRAAHQLHELDLLKIKFFTNISHEFRTPLTLILAPIEKLLKEVHDPDQHHQYQMIQKNAKRLLNMVNQLLDFKKMDVEDMKLSPSKGDVVAFVQETVNSFVDLSDTKNISLSFASSVEALSVSFDKDKLEKILFNLLSNAFKFTPAQGRIEVELHCHATDAASEGLKILELKVRDTGIGIAKENHKKIFDRFFRDTVPGHMMNQGSGIGLALVQEFVHLHGGVITVDSAPGAGSCFTVTIPVKESIKKADVIEAVAEIQTEQETEPTLAKLRPVTFADHKPVVLVAEDNEDFRFYLKDSLSPHFNILEAKDGKEGWQKALAFLPDLIVSDLMMPEVDGMEFCKKIKSDPRTSQIPFVLLTAHTSDEKKLKGLDIGANDYLTKPFNFDMLLSRIRNLISQRELLQKVFEKKVSVQASENEIVSLDDKLIRKAIKYVEDNLSDPELSVEAMSRELGVSRVHLYKKMVAITGQSPVEFIRKIRLQHALQFLEKSQLTVAEVAYKVGFNNRKYFTKYFKEEYNILPSQYAESKLAEKKDA</sequence>
<keyword evidence="7" id="KW-0067">ATP-binding</keyword>
<dbReference type="EC" id="2.7.13.3" evidence="2"/>
<dbReference type="InterPro" id="IPR011123">
    <property type="entry name" value="Y_Y_Y"/>
</dbReference>
<dbReference type="SUPFAM" id="SSF46689">
    <property type="entry name" value="Homeodomain-like"/>
    <property type="match status" value="1"/>
</dbReference>
<keyword evidence="9" id="KW-0805">Transcription regulation</keyword>
<dbReference type="SUPFAM" id="SSF47384">
    <property type="entry name" value="Homodimeric domain of signal transducing histidine kinase"/>
    <property type="match status" value="1"/>
</dbReference>
<evidence type="ECO:0000256" key="12">
    <source>
        <dbReference type="PROSITE-ProRule" id="PRU00169"/>
    </source>
</evidence>
<keyword evidence="8" id="KW-0902">Two-component regulatory system</keyword>
<dbReference type="Gene3D" id="2.60.40.10">
    <property type="entry name" value="Immunoglobulins"/>
    <property type="match status" value="1"/>
</dbReference>
<evidence type="ECO:0000256" key="3">
    <source>
        <dbReference type="ARBA" id="ARBA00022553"/>
    </source>
</evidence>
<dbReference type="InterPro" id="IPR018062">
    <property type="entry name" value="HTH_AraC-typ_CS"/>
</dbReference>
<dbReference type="EMBL" id="CP012643">
    <property type="protein sequence ID" value="ALI98486.1"/>
    <property type="molecule type" value="Genomic_DNA"/>
</dbReference>
<dbReference type="CDD" id="cd00146">
    <property type="entry name" value="PKD"/>
    <property type="match status" value="1"/>
</dbReference>
<dbReference type="Gene3D" id="3.40.50.2300">
    <property type="match status" value="1"/>
</dbReference>
<dbReference type="InterPro" id="IPR013783">
    <property type="entry name" value="Ig-like_fold"/>
</dbReference>
<dbReference type="Pfam" id="PF07495">
    <property type="entry name" value="Y_Y_Y"/>
    <property type="match status" value="1"/>
</dbReference>
<dbReference type="Pfam" id="PF00512">
    <property type="entry name" value="HisKA"/>
    <property type="match status" value="1"/>
</dbReference>
<dbReference type="SMART" id="SM00388">
    <property type="entry name" value="HisKA"/>
    <property type="match status" value="1"/>
</dbReference>
<dbReference type="STRING" id="512763.DC20_05225"/>
<name>A0A0P0CTE3_9BACT</name>
<dbReference type="PANTHER" id="PTHR43547">
    <property type="entry name" value="TWO-COMPONENT HISTIDINE KINASE"/>
    <property type="match status" value="1"/>
</dbReference>
<evidence type="ECO:0000259" key="14">
    <source>
        <dbReference type="PROSITE" id="PS50109"/>
    </source>
</evidence>
<dbReference type="PROSITE" id="PS01124">
    <property type="entry name" value="HTH_ARAC_FAMILY_2"/>
    <property type="match status" value="1"/>
</dbReference>
<dbReference type="InterPro" id="IPR009057">
    <property type="entry name" value="Homeodomain-like_sf"/>
</dbReference>
<dbReference type="PROSITE" id="PS00041">
    <property type="entry name" value="HTH_ARAC_FAMILY_1"/>
    <property type="match status" value="1"/>
</dbReference>
<comment type="catalytic activity">
    <reaction evidence="1">
        <text>ATP + protein L-histidine = ADP + protein N-phospho-L-histidine.</text>
        <dbReference type="EC" id="2.7.13.3"/>
    </reaction>
</comment>
<dbReference type="GO" id="GO:0005524">
    <property type="term" value="F:ATP binding"/>
    <property type="evidence" value="ECO:0007669"/>
    <property type="project" value="UniProtKB-KW"/>
</dbReference>
<evidence type="ECO:0000256" key="7">
    <source>
        <dbReference type="ARBA" id="ARBA00022840"/>
    </source>
</evidence>
<evidence type="ECO:0000256" key="9">
    <source>
        <dbReference type="ARBA" id="ARBA00023015"/>
    </source>
</evidence>
<evidence type="ECO:0000256" key="11">
    <source>
        <dbReference type="ARBA" id="ARBA00023163"/>
    </source>
</evidence>
<evidence type="ECO:0000313" key="16">
    <source>
        <dbReference type="EMBL" id="ALI98486.1"/>
    </source>
</evidence>
<dbReference type="GO" id="GO:0043565">
    <property type="term" value="F:sequence-specific DNA binding"/>
    <property type="evidence" value="ECO:0007669"/>
    <property type="project" value="InterPro"/>
</dbReference>
<evidence type="ECO:0000256" key="2">
    <source>
        <dbReference type="ARBA" id="ARBA00012438"/>
    </source>
</evidence>
<dbReference type="OrthoDB" id="9797097at2"/>
<dbReference type="Gene3D" id="1.10.287.130">
    <property type="match status" value="1"/>
</dbReference>
<keyword evidence="4" id="KW-0808">Transferase</keyword>
<evidence type="ECO:0000259" key="13">
    <source>
        <dbReference type="PROSITE" id="PS01124"/>
    </source>
</evidence>
<organism evidence="16 17">
    <name type="scientific">Rufibacter tibetensis</name>
    <dbReference type="NCBI Taxonomy" id="512763"/>
    <lineage>
        <taxon>Bacteria</taxon>
        <taxon>Pseudomonadati</taxon>
        <taxon>Bacteroidota</taxon>
        <taxon>Cytophagia</taxon>
        <taxon>Cytophagales</taxon>
        <taxon>Hymenobacteraceae</taxon>
        <taxon>Rufibacter</taxon>
    </lineage>
</organism>
<dbReference type="InterPro" id="IPR011110">
    <property type="entry name" value="Reg_prop"/>
</dbReference>
<dbReference type="InterPro" id="IPR011006">
    <property type="entry name" value="CheY-like_superfamily"/>
</dbReference>
<evidence type="ECO:0000256" key="1">
    <source>
        <dbReference type="ARBA" id="ARBA00000085"/>
    </source>
</evidence>
<dbReference type="GO" id="GO:0003700">
    <property type="term" value="F:DNA-binding transcription factor activity"/>
    <property type="evidence" value="ECO:0007669"/>
    <property type="project" value="InterPro"/>
</dbReference>
<dbReference type="FunFam" id="2.60.40.10:FF:000791">
    <property type="entry name" value="Two-component system sensor histidine kinase/response regulator"/>
    <property type="match status" value="1"/>
</dbReference>
<dbReference type="KEGG" id="rti:DC20_05225"/>
<dbReference type="InterPro" id="IPR036097">
    <property type="entry name" value="HisK_dim/P_sf"/>
</dbReference>
<dbReference type="Pfam" id="PF00072">
    <property type="entry name" value="Response_reg"/>
    <property type="match status" value="1"/>
</dbReference>
<keyword evidence="17" id="KW-1185">Reference proteome</keyword>
<dbReference type="InterPro" id="IPR003594">
    <property type="entry name" value="HATPase_dom"/>
</dbReference>
<dbReference type="SUPFAM" id="SSF55874">
    <property type="entry name" value="ATPase domain of HSP90 chaperone/DNA topoisomerase II/histidine kinase"/>
    <property type="match status" value="1"/>
</dbReference>
<dbReference type="Gene3D" id="3.30.565.10">
    <property type="entry name" value="Histidine kinase-like ATPase, C-terminal domain"/>
    <property type="match status" value="1"/>
</dbReference>
<evidence type="ECO:0000313" key="17">
    <source>
        <dbReference type="Proteomes" id="UP000061382"/>
    </source>
</evidence>
<evidence type="ECO:0000256" key="10">
    <source>
        <dbReference type="ARBA" id="ARBA00023125"/>
    </source>
</evidence>
<feature type="domain" description="Response regulatory" evidence="15">
    <location>
        <begin position="1135"/>
        <end position="1250"/>
    </location>
</feature>
<dbReference type="Pfam" id="PF02518">
    <property type="entry name" value="HATPase_c"/>
    <property type="match status" value="1"/>
</dbReference>
<dbReference type="RefSeq" id="WP_062542863.1">
    <property type="nucleotide sequence ID" value="NZ_CP012643.1"/>
</dbReference>
<keyword evidence="10" id="KW-0238">DNA-binding</keyword>
<dbReference type="PATRIC" id="fig|512763.3.peg.1157"/>
<dbReference type="FunFam" id="1.10.287.130:FF:000045">
    <property type="entry name" value="Two-component system sensor histidine kinase/response regulator"/>
    <property type="match status" value="1"/>
</dbReference>
<dbReference type="GO" id="GO:0000155">
    <property type="term" value="F:phosphorelay sensor kinase activity"/>
    <property type="evidence" value="ECO:0007669"/>
    <property type="project" value="InterPro"/>
</dbReference>
<accession>A0A0P0CTE3</accession>
<keyword evidence="5" id="KW-0547">Nucleotide-binding</keyword>